<proteinExistence type="predicted"/>
<name>A0A0A9BFV1_ARUDO</name>
<reference evidence="1" key="2">
    <citation type="journal article" date="2015" name="Data Brief">
        <title>Shoot transcriptome of the giant reed, Arundo donax.</title>
        <authorList>
            <person name="Barrero R.A."/>
            <person name="Guerrero F.D."/>
            <person name="Moolhuijzen P."/>
            <person name="Goolsby J.A."/>
            <person name="Tidwell J."/>
            <person name="Bellgard S.E."/>
            <person name="Bellgard M.I."/>
        </authorList>
    </citation>
    <scope>NUCLEOTIDE SEQUENCE</scope>
    <source>
        <tissue evidence="1">Shoot tissue taken approximately 20 cm above the soil surface</tissue>
    </source>
</reference>
<evidence type="ECO:0000313" key="1">
    <source>
        <dbReference type="EMBL" id="JAD62869.1"/>
    </source>
</evidence>
<dbReference type="EMBL" id="GBRH01235026">
    <property type="protein sequence ID" value="JAD62869.1"/>
    <property type="molecule type" value="Transcribed_RNA"/>
</dbReference>
<sequence>MSHRCYVGGSILISMIWSSSDLKL</sequence>
<protein>
    <submittedName>
        <fullName evidence="1">Uncharacterized protein</fullName>
    </submittedName>
</protein>
<organism evidence="1">
    <name type="scientific">Arundo donax</name>
    <name type="common">Giant reed</name>
    <name type="synonym">Donax arundinaceus</name>
    <dbReference type="NCBI Taxonomy" id="35708"/>
    <lineage>
        <taxon>Eukaryota</taxon>
        <taxon>Viridiplantae</taxon>
        <taxon>Streptophyta</taxon>
        <taxon>Embryophyta</taxon>
        <taxon>Tracheophyta</taxon>
        <taxon>Spermatophyta</taxon>
        <taxon>Magnoliopsida</taxon>
        <taxon>Liliopsida</taxon>
        <taxon>Poales</taxon>
        <taxon>Poaceae</taxon>
        <taxon>PACMAD clade</taxon>
        <taxon>Arundinoideae</taxon>
        <taxon>Arundineae</taxon>
        <taxon>Arundo</taxon>
    </lineage>
</organism>
<dbReference type="AlphaFoldDB" id="A0A0A9BFV1"/>
<accession>A0A0A9BFV1</accession>
<reference evidence="1" key="1">
    <citation type="submission" date="2014-09" db="EMBL/GenBank/DDBJ databases">
        <authorList>
            <person name="Magalhaes I.L.F."/>
            <person name="Oliveira U."/>
            <person name="Santos F.R."/>
            <person name="Vidigal T.H.D.A."/>
            <person name="Brescovit A.D."/>
            <person name="Santos A.J."/>
        </authorList>
    </citation>
    <scope>NUCLEOTIDE SEQUENCE</scope>
    <source>
        <tissue evidence="1">Shoot tissue taken approximately 20 cm above the soil surface</tissue>
    </source>
</reference>